<evidence type="ECO:0000259" key="2">
    <source>
        <dbReference type="Pfam" id="PF08044"/>
    </source>
</evidence>
<keyword evidence="1" id="KW-1133">Transmembrane helix</keyword>
<accession>A0ABV3DTQ2</accession>
<name>A0ABV3DTQ2_9ACTN</name>
<dbReference type="RefSeq" id="WP_358363025.1">
    <property type="nucleotide sequence ID" value="NZ_JBEZFP010000156.1"/>
</dbReference>
<proteinExistence type="predicted"/>
<dbReference type="InterPro" id="IPR025241">
    <property type="entry name" value="DUF4190"/>
</dbReference>
<evidence type="ECO:0000256" key="1">
    <source>
        <dbReference type="SAM" id="Phobius"/>
    </source>
</evidence>
<evidence type="ECO:0000313" key="5">
    <source>
        <dbReference type="Proteomes" id="UP001551482"/>
    </source>
</evidence>
<feature type="domain" description="DUF4190" evidence="3">
    <location>
        <begin position="107"/>
        <end position="187"/>
    </location>
</feature>
<dbReference type="Pfam" id="PF13828">
    <property type="entry name" value="DUF4190"/>
    <property type="match status" value="1"/>
</dbReference>
<dbReference type="InterPro" id="IPR012551">
    <property type="entry name" value="DUF1707_SHOCT-like"/>
</dbReference>
<sequence>MDGGWGGQQDTMRCAQADRDRCADVLKAAWAEGRLKDDEYRHRLGLALSAETYGQLTVLVHDLPVGPVPSAARPVAAAPVHPYTFVAPHAYLPPMTPRPMPPQTNGLAVTALVLGIVTLVAVWPATALLTIGYAVNPYPFVFAGVAVVTGHVGLHQSRTRPYPYNGGSGIAVAGLTLGWIQLALALLVELGRN</sequence>
<dbReference type="EMBL" id="JBEZFP010000156">
    <property type="protein sequence ID" value="MEU8139135.1"/>
    <property type="molecule type" value="Genomic_DNA"/>
</dbReference>
<dbReference type="Pfam" id="PF08044">
    <property type="entry name" value="DUF1707"/>
    <property type="match status" value="1"/>
</dbReference>
<protein>
    <submittedName>
        <fullName evidence="4">DUF1707 and DUF4190 domain-containing protein</fullName>
    </submittedName>
</protein>
<keyword evidence="1" id="KW-0812">Transmembrane</keyword>
<reference evidence="4 5" key="1">
    <citation type="submission" date="2024-06" db="EMBL/GenBank/DDBJ databases">
        <title>The Natural Products Discovery Center: Release of the First 8490 Sequenced Strains for Exploring Actinobacteria Biosynthetic Diversity.</title>
        <authorList>
            <person name="Kalkreuter E."/>
            <person name="Kautsar S.A."/>
            <person name="Yang D."/>
            <person name="Bader C.D."/>
            <person name="Teijaro C.N."/>
            <person name="Fluegel L."/>
            <person name="Davis C.M."/>
            <person name="Simpson J.R."/>
            <person name="Lauterbach L."/>
            <person name="Steele A.D."/>
            <person name="Gui C."/>
            <person name="Meng S."/>
            <person name="Li G."/>
            <person name="Viehrig K."/>
            <person name="Ye F."/>
            <person name="Su P."/>
            <person name="Kiefer A.F."/>
            <person name="Nichols A."/>
            <person name="Cepeda A.J."/>
            <person name="Yan W."/>
            <person name="Fan B."/>
            <person name="Jiang Y."/>
            <person name="Adhikari A."/>
            <person name="Zheng C.-J."/>
            <person name="Schuster L."/>
            <person name="Cowan T.M."/>
            <person name="Smanski M.J."/>
            <person name="Chevrette M.G."/>
            <person name="De Carvalho L.P.S."/>
            <person name="Shen B."/>
        </authorList>
    </citation>
    <scope>NUCLEOTIDE SEQUENCE [LARGE SCALE GENOMIC DNA]</scope>
    <source>
        <strain evidence="4 5">NPDC048946</strain>
    </source>
</reference>
<feature type="transmembrane region" description="Helical" evidence="1">
    <location>
        <begin position="166"/>
        <end position="188"/>
    </location>
</feature>
<keyword evidence="1" id="KW-0472">Membrane</keyword>
<feature type="transmembrane region" description="Helical" evidence="1">
    <location>
        <begin position="137"/>
        <end position="154"/>
    </location>
</feature>
<feature type="transmembrane region" description="Helical" evidence="1">
    <location>
        <begin position="107"/>
        <end position="131"/>
    </location>
</feature>
<evidence type="ECO:0000259" key="3">
    <source>
        <dbReference type="Pfam" id="PF13828"/>
    </source>
</evidence>
<gene>
    <name evidence="4" type="ORF">AB0C36_37260</name>
</gene>
<dbReference type="Proteomes" id="UP001551482">
    <property type="component" value="Unassembled WGS sequence"/>
</dbReference>
<organism evidence="4 5">
    <name type="scientific">Streptodolium elevatio</name>
    <dbReference type="NCBI Taxonomy" id="3157996"/>
    <lineage>
        <taxon>Bacteria</taxon>
        <taxon>Bacillati</taxon>
        <taxon>Actinomycetota</taxon>
        <taxon>Actinomycetes</taxon>
        <taxon>Kitasatosporales</taxon>
        <taxon>Streptomycetaceae</taxon>
        <taxon>Streptodolium</taxon>
    </lineage>
</organism>
<keyword evidence="5" id="KW-1185">Reference proteome</keyword>
<evidence type="ECO:0000313" key="4">
    <source>
        <dbReference type="EMBL" id="MEU8139135.1"/>
    </source>
</evidence>
<comment type="caution">
    <text evidence="4">The sequence shown here is derived from an EMBL/GenBank/DDBJ whole genome shotgun (WGS) entry which is preliminary data.</text>
</comment>
<feature type="domain" description="DUF1707" evidence="2">
    <location>
        <begin position="12"/>
        <end position="64"/>
    </location>
</feature>